<dbReference type="Pfam" id="PF01757">
    <property type="entry name" value="Acyl_transf_3"/>
    <property type="match status" value="1"/>
</dbReference>
<dbReference type="GO" id="GO:0016020">
    <property type="term" value="C:membrane"/>
    <property type="evidence" value="ECO:0007669"/>
    <property type="project" value="TreeGrafter"/>
</dbReference>
<keyword evidence="1" id="KW-1133">Transmembrane helix</keyword>
<feature type="transmembrane region" description="Helical" evidence="1">
    <location>
        <begin position="32"/>
        <end position="54"/>
    </location>
</feature>
<dbReference type="InterPro" id="IPR002656">
    <property type="entry name" value="Acyl_transf_3_dom"/>
</dbReference>
<comment type="caution">
    <text evidence="3">The sequence shown here is derived from an EMBL/GenBank/DDBJ whole genome shotgun (WGS) entry which is preliminary data.</text>
</comment>
<evidence type="ECO:0000313" key="3">
    <source>
        <dbReference type="EMBL" id="GMT22230.1"/>
    </source>
</evidence>
<organism evidence="3 4">
    <name type="scientific">Pristionchus fissidentatus</name>
    <dbReference type="NCBI Taxonomy" id="1538716"/>
    <lineage>
        <taxon>Eukaryota</taxon>
        <taxon>Metazoa</taxon>
        <taxon>Ecdysozoa</taxon>
        <taxon>Nematoda</taxon>
        <taxon>Chromadorea</taxon>
        <taxon>Rhabditida</taxon>
        <taxon>Rhabditina</taxon>
        <taxon>Diplogasteromorpha</taxon>
        <taxon>Diplogasteroidea</taxon>
        <taxon>Neodiplogasteridae</taxon>
        <taxon>Pristionchus</taxon>
    </lineage>
</organism>
<dbReference type="EMBL" id="BTSY01000004">
    <property type="protein sequence ID" value="GMT22230.1"/>
    <property type="molecule type" value="Genomic_DNA"/>
</dbReference>
<feature type="non-terminal residue" evidence="3">
    <location>
        <position position="121"/>
    </location>
</feature>
<dbReference type="PANTHER" id="PTHR23028:SF127">
    <property type="entry name" value="ACYL_TRANSF_3 DOMAIN-CONTAINING PROTEIN-RELATED"/>
    <property type="match status" value="1"/>
</dbReference>
<accession>A0AAV5VVY6</accession>
<dbReference type="Proteomes" id="UP001432322">
    <property type="component" value="Unassembled WGS sequence"/>
</dbReference>
<protein>
    <recommendedName>
        <fullName evidence="2">Acyltransferase 3 domain-containing protein</fullName>
    </recommendedName>
</protein>
<gene>
    <name evidence="3" type="ORF">PFISCL1PPCAC_13527</name>
</gene>
<dbReference type="GO" id="GO:0016747">
    <property type="term" value="F:acyltransferase activity, transferring groups other than amino-acyl groups"/>
    <property type="evidence" value="ECO:0007669"/>
    <property type="project" value="InterPro"/>
</dbReference>
<keyword evidence="1" id="KW-0472">Membrane</keyword>
<feature type="domain" description="Acyltransferase 3" evidence="2">
    <location>
        <begin position="3"/>
        <end position="121"/>
    </location>
</feature>
<sequence>MQGLRAWAVIAVVIFHFFPAVIPFGFLGVDVFFVLSGYLISLVLEARPFCLATYTNFYFKRLRRIFPLALLPNVNNHETKRQSTLICIQLEQANDFFTHYWSLSVEIQFYLLAPFLLHLLK</sequence>
<name>A0AAV5VVY6_9BILA</name>
<dbReference type="InterPro" id="IPR050879">
    <property type="entry name" value="Acyltransferase_3"/>
</dbReference>
<dbReference type="PANTHER" id="PTHR23028">
    <property type="entry name" value="ACETYLTRANSFERASE"/>
    <property type="match status" value="1"/>
</dbReference>
<keyword evidence="4" id="KW-1185">Reference proteome</keyword>
<dbReference type="AlphaFoldDB" id="A0AAV5VVY6"/>
<evidence type="ECO:0000256" key="1">
    <source>
        <dbReference type="SAM" id="Phobius"/>
    </source>
</evidence>
<evidence type="ECO:0000313" key="4">
    <source>
        <dbReference type="Proteomes" id="UP001432322"/>
    </source>
</evidence>
<dbReference type="GO" id="GO:0000271">
    <property type="term" value="P:polysaccharide biosynthetic process"/>
    <property type="evidence" value="ECO:0007669"/>
    <property type="project" value="TreeGrafter"/>
</dbReference>
<keyword evidence="1" id="KW-0812">Transmembrane</keyword>
<feature type="transmembrane region" description="Helical" evidence="1">
    <location>
        <begin position="7"/>
        <end position="26"/>
    </location>
</feature>
<proteinExistence type="predicted"/>
<evidence type="ECO:0000259" key="2">
    <source>
        <dbReference type="Pfam" id="PF01757"/>
    </source>
</evidence>
<reference evidence="3" key="1">
    <citation type="submission" date="2023-10" db="EMBL/GenBank/DDBJ databases">
        <title>Genome assembly of Pristionchus species.</title>
        <authorList>
            <person name="Yoshida K."/>
            <person name="Sommer R.J."/>
        </authorList>
    </citation>
    <scope>NUCLEOTIDE SEQUENCE</scope>
    <source>
        <strain evidence="3">RS5133</strain>
    </source>
</reference>